<dbReference type="EMBL" id="JAPEUY010000003">
    <property type="protein sequence ID" value="KAJ4375273.1"/>
    <property type="molecule type" value="Genomic_DNA"/>
</dbReference>
<proteinExistence type="predicted"/>
<dbReference type="Gene3D" id="3.80.10.10">
    <property type="entry name" value="Ribonuclease Inhibitor"/>
    <property type="match status" value="1"/>
</dbReference>
<dbReference type="Proteomes" id="UP001140560">
    <property type="component" value="Unassembled WGS sequence"/>
</dbReference>
<dbReference type="SUPFAM" id="SSF52047">
    <property type="entry name" value="RNI-like"/>
    <property type="match status" value="1"/>
</dbReference>
<feature type="compositionally biased region" description="Basic and acidic residues" evidence="1">
    <location>
        <begin position="412"/>
        <end position="424"/>
    </location>
</feature>
<protein>
    <submittedName>
        <fullName evidence="2">Uncharacterized protein</fullName>
    </submittedName>
</protein>
<dbReference type="OrthoDB" id="3945550at2759"/>
<comment type="caution">
    <text evidence="2">The sequence shown here is derived from an EMBL/GenBank/DDBJ whole genome shotgun (WGS) entry which is preliminary data.</text>
</comment>
<evidence type="ECO:0000313" key="3">
    <source>
        <dbReference type="Proteomes" id="UP001140560"/>
    </source>
</evidence>
<feature type="region of interest" description="Disordered" evidence="1">
    <location>
        <begin position="411"/>
        <end position="442"/>
    </location>
</feature>
<gene>
    <name evidence="2" type="ORF">N0V83_002359</name>
</gene>
<organism evidence="2 3">
    <name type="scientific">Neocucurbitaria cava</name>
    <dbReference type="NCBI Taxonomy" id="798079"/>
    <lineage>
        <taxon>Eukaryota</taxon>
        <taxon>Fungi</taxon>
        <taxon>Dikarya</taxon>
        <taxon>Ascomycota</taxon>
        <taxon>Pezizomycotina</taxon>
        <taxon>Dothideomycetes</taxon>
        <taxon>Pleosporomycetidae</taxon>
        <taxon>Pleosporales</taxon>
        <taxon>Pleosporineae</taxon>
        <taxon>Cucurbitariaceae</taxon>
        <taxon>Neocucurbitaria</taxon>
    </lineage>
</organism>
<dbReference type="AlphaFoldDB" id="A0A9W8YF34"/>
<accession>A0A9W8YF34</accession>
<name>A0A9W8YF34_9PLEO</name>
<keyword evidence="3" id="KW-1185">Reference proteome</keyword>
<dbReference type="InterPro" id="IPR032675">
    <property type="entry name" value="LRR_dom_sf"/>
</dbReference>
<sequence>MELATSPSLYRLKATCAYQDSDGDFDFNLDAVMELAAGLAPNLKEVTILDLFPNLSSRQRSVRKPLWQGLPGSTGKGIGSLTSLSLNGYSGFTSPAKLQNWAKHTDFDNLQHLALGGSYLTKSCGLSGEIMEWIARNHSFPHLKTLGVYLTRDDHYNERPHYSGNAISFFQAIDSLEELSINGPMEPQIIDAVLIHHGQTLKKLILNPFEDMQVFGNGRDRREIPMEFTKDRILQIQAQCPVLEELTITVMRDKSSASETEIYKCFGKMKNLRSLFLTLDCANWRIGRDPTYDPQFDGEDQELAWSYTNNVKRGNVREALINSAVDEALACSIWEMIIQNKTGRRLERLKLWTNDGGIFASTTPVHAVKTATRNVDAAESKVRRALRTESLGNDVKKRKWSITPPEEIWSSDEAKYTKQEEKATRAKCAKQEGSLHALSNHS</sequence>
<reference evidence="2" key="1">
    <citation type="submission" date="2022-10" db="EMBL/GenBank/DDBJ databases">
        <title>Tapping the CABI collections for fungal endophytes: first genome assemblies for Collariella, Neodidymelliopsis, Ascochyta clinopodiicola, Didymella pomorum, Didymosphaeria variabile, Neocosmospora piperis and Neocucurbitaria cava.</title>
        <authorList>
            <person name="Hill R."/>
        </authorList>
    </citation>
    <scope>NUCLEOTIDE SEQUENCE</scope>
    <source>
        <strain evidence="2">IMI 356814</strain>
    </source>
</reference>
<evidence type="ECO:0000313" key="2">
    <source>
        <dbReference type="EMBL" id="KAJ4375273.1"/>
    </source>
</evidence>
<evidence type="ECO:0000256" key="1">
    <source>
        <dbReference type="SAM" id="MobiDB-lite"/>
    </source>
</evidence>